<keyword evidence="3" id="KW-0699">rRNA-binding</keyword>
<dbReference type="InterPro" id="IPR019980">
    <property type="entry name" value="Ribosomal_uS13_bac-type"/>
</dbReference>
<dbReference type="OrthoDB" id="525520at2759"/>
<keyword evidence="4" id="KW-0694">RNA-binding</keyword>
<evidence type="ECO:0000313" key="8">
    <source>
        <dbReference type="EMBL" id="EFJ33993.1"/>
    </source>
</evidence>
<sequence length="166" mass="18565">MAMAVATSCSVRTPIEQWSFSRTVSRRSSPPTFKIAKGLSIRCARVGGVEIPNNKRIESSLQYIHGVGQTTARQILLDCAMDNKRTKDLSDAELTKIRDELGKYMIEGDLRRFNQLAINHLIEIQCYRGKRHQAGLPVRGQRTKNNARTRKGKKKGAVAGKKKAGR</sequence>
<dbReference type="NCBIfam" id="TIGR03631">
    <property type="entry name" value="uS13_bact"/>
    <property type="match status" value="1"/>
</dbReference>
<evidence type="ECO:0000313" key="9">
    <source>
        <dbReference type="Proteomes" id="UP000001514"/>
    </source>
</evidence>
<dbReference type="GO" id="GO:0003735">
    <property type="term" value="F:structural constituent of ribosome"/>
    <property type="evidence" value="ECO:0007669"/>
    <property type="project" value="InterPro"/>
</dbReference>
<dbReference type="Proteomes" id="UP000001514">
    <property type="component" value="Unassembled WGS sequence"/>
</dbReference>
<dbReference type="GO" id="GO:0019843">
    <property type="term" value="F:rRNA binding"/>
    <property type="evidence" value="ECO:0007669"/>
    <property type="project" value="UniProtKB-KW"/>
</dbReference>
<keyword evidence="9" id="KW-1185">Reference proteome</keyword>
<dbReference type="HAMAP" id="MF_01315">
    <property type="entry name" value="Ribosomal_uS13"/>
    <property type="match status" value="1"/>
</dbReference>
<reference evidence="8 9" key="1">
    <citation type="journal article" date="2011" name="Science">
        <title>The Selaginella genome identifies genetic changes associated with the evolution of vascular plants.</title>
        <authorList>
            <person name="Banks J.A."/>
            <person name="Nishiyama T."/>
            <person name="Hasebe M."/>
            <person name="Bowman J.L."/>
            <person name="Gribskov M."/>
            <person name="dePamphilis C."/>
            <person name="Albert V.A."/>
            <person name="Aono N."/>
            <person name="Aoyama T."/>
            <person name="Ambrose B.A."/>
            <person name="Ashton N.W."/>
            <person name="Axtell M.J."/>
            <person name="Barker E."/>
            <person name="Barker M.S."/>
            <person name="Bennetzen J.L."/>
            <person name="Bonawitz N.D."/>
            <person name="Chapple C."/>
            <person name="Cheng C."/>
            <person name="Correa L.G."/>
            <person name="Dacre M."/>
            <person name="DeBarry J."/>
            <person name="Dreyer I."/>
            <person name="Elias M."/>
            <person name="Engstrom E.M."/>
            <person name="Estelle M."/>
            <person name="Feng L."/>
            <person name="Finet C."/>
            <person name="Floyd S.K."/>
            <person name="Frommer W.B."/>
            <person name="Fujita T."/>
            <person name="Gramzow L."/>
            <person name="Gutensohn M."/>
            <person name="Harholt J."/>
            <person name="Hattori M."/>
            <person name="Heyl A."/>
            <person name="Hirai T."/>
            <person name="Hiwatashi Y."/>
            <person name="Ishikawa M."/>
            <person name="Iwata M."/>
            <person name="Karol K.G."/>
            <person name="Koehler B."/>
            <person name="Kolukisaoglu U."/>
            <person name="Kubo M."/>
            <person name="Kurata T."/>
            <person name="Lalonde S."/>
            <person name="Li K."/>
            <person name="Li Y."/>
            <person name="Litt A."/>
            <person name="Lyons E."/>
            <person name="Manning G."/>
            <person name="Maruyama T."/>
            <person name="Michael T.P."/>
            <person name="Mikami K."/>
            <person name="Miyazaki S."/>
            <person name="Morinaga S."/>
            <person name="Murata T."/>
            <person name="Mueller-Roeber B."/>
            <person name="Nelson D.R."/>
            <person name="Obara M."/>
            <person name="Oguri Y."/>
            <person name="Olmstead R.G."/>
            <person name="Onodera N."/>
            <person name="Petersen B.L."/>
            <person name="Pils B."/>
            <person name="Prigge M."/>
            <person name="Rensing S.A."/>
            <person name="Riano-Pachon D.M."/>
            <person name="Roberts A.W."/>
            <person name="Sato Y."/>
            <person name="Scheller H.V."/>
            <person name="Schulz B."/>
            <person name="Schulz C."/>
            <person name="Shakirov E.V."/>
            <person name="Shibagaki N."/>
            <person name="Shinohara N."/>
            <person name="Shippen D.E."/>
            <person name="Soerensen I."/>
            <person name="Sotooka R."/>
            <person name="Sugimoto N."/>
            <person name="Sugita M."/>
            <person name="Sumikawa N."/>
            <person name="Tanurdzic M."/>
            <person name="Theissen G."/>
            <person name="Ulvskov P."/>
            <person name="Wakazuki S."/>
            <person name="Weng J.K."/>
            <person name="Willats W.W."/>
            <person name="Wipf D."/>
            <person name="Wolf P.G."/>
            <person name="Yang L."/>
            <person name="Zimmer A.D."/>
            <person name="Zhu Q."/>
            <person name="Mitros T."/>
            <person name="Hellsten U."/>
            <person name="Loque D."/>
            <person name="Otillar R."/>
            <person name="Salamov A."/>
            <person name="Schmutz J."/>
            <person name="Shapiro H."/>
            <person name="Lindquist E."/>
            <person name="Lucas S."/>
            <person name="Rokhsar D."/>
            <person name="Grigoriev I.V."/>
        </authorList>
    </citation>
    <scope>NUCLEOTIDE SEQUENCE [LARGE SCALE GENOMIC DNA]</scope>
</reference>
<dbReference type="SUPFAM" id="SSF46946">
    <property type="entry name" value="S13-like H2TH domain"/>
    <property type="match status" value="1"/>
</dbReference>
<dbReference type="Gene3D" id="1.10.8.50">
    <property type="match status" value="1"/>
</dbReference>
<evidence type="ECO:0000256" key="1">
    <source>
        <dbReference type="ARBA" id="ARBA00008080"/>
    </source>
</evidence>
<dbReference type="FunFam" id="1.10.8.50:FF:000001">
    <property type="entry name" value="30S ribosomal protein S13"/>
    <property type="match status" value="1"/>
</dbReference>
<dbReference type="GO" id="GO:0015935">
    <property type="term" value="C:small ribosomal subunit"/>
    <property type="evidence" value="ECO:0000318"/>
    <property type="project" value="GO_Central"/>
</dbReference>
<dbReference type="InterPro" id="IPR027437">
    <property type="entry name" value="Rbsml_uS13_C"/>
</dbReference>
<dbReference type="InParanoid" id="D8R220"/>
<dbReference type="PANTHER" id="PTHR10871">
    <property type="entry name" value="30S RIBOSOMAL PROTEIN S13/40S RIBOSOMAL PROTEIN S18"/>
    <property type="match status" value="1"/>
</dbReference>
<dbReference type="HOGENOM" id="CLU_103849_1_0_1"/>
<dbReference type="InterPro" id="IPR018269">
    <property type="entry name" value="Ribosomal_uS13_CS"/>
</dbReference>
<evidence type="ECO:0000256" key="3">
    <source>
        <dbReference type="ARBA" id="ARBA00022730"/>
    </source>
</evidence>
<dbReference type="STRING" id="88036.D8R220"/>
<gene>
    <name evidence="8" type="ORF">SELMODRAFT_167206</name>
</gene>
<comment type="subunit">
    <text evidence="2">Part of the 30S ribosomal subunit.</text>
</comment>
<evidence type="ECO:0000256" key="7">
    <source>
        <dbReference type="SAM" id="MobiDB-lite"/>
    </source>
</evidence>
<dbReference type="FunCoup" id="D8R220">
    <property type="interactions" value="1775"/>
</dbReference>
<dbReference type="GO" id="GO:0005739">
    <property type="term" value="C:mitochondrion"/>
    <property type="evidence" value="ECO:0000318"/>
    <property type="project" value="GO_Central"/>
</dbReference>
<dbReference type="Gene3D" id="4.10.910.10">
    <property type="entry name" value="30s ribosomal protein s13, domain 2"/>
    <property type="match status" value="1"/>
</dbReference>
<accession>D8R220</accession>
<evidence type="ECO:0008006" key="10">
    <source>
        <dbReference type="Google" id="ProtNLM"/>
    </source>
</evidence>
<dbReference type="AlphaFoldDB" id="D8R220"/>
<dbReference type="PANTHER" id="PTHR10871:SF1">
    <property type="entry name" value="SMALL RIBOSOMAL SUBUNIT PROTEIN US13M"/>
    <property type="match status" value="1"/>
</dbReference>
<proteinExistence type="inferred from homology"/>
<dbReference type="EMBL" id="GL377570">
    <property type="protein sequence ID" value="EFJ33993.1"/>
    <property type="molecule type" value="Genomic_DNA"/>
</dbReference>
<evidence type="ECO:0000256" key="5">
    <source>
        <dbReference type="ARBA" id="ARBA00022980"/>
    </source>
</evidence>
<dbReference type="KEGG" id="smo:SELMODRAFT_167206"/>
<dbReference type="PROSITE" id="PS50159">
    <property type="entry name" value="RIBOSOMAL_S13_2"/>
    <property type="match status" value="1"/>
</dbReference>
<dbReference type="Gramene" id="EFJ33993">
    <property type="protein sequence ID" value="EFJ33993"/>
    <property type="gene ID" value="SELMODRAFT_167206"/>
</dbReference>
<evidence type="ECO:0000256" key="2">
    <source>
        <dbReference type="ARBA" id="ARBA00011458"/>
    </source>
</evidence>
<dbReference type="PROSITE" id="PS00646">
    <property type="entry name" value="RIBOSOMAL_S13_1"/>
    <property type="match status" value="1"/>
</dbReference>
<name>D8R220_SELML</name>
<dbReference type="OMA" id="MNVKRLM"/>
<feature type="region of interest" description="Disordered" evidence="7">
    <location>
        <begin position="135"/>
        <end position="166"/>
    </location>
</feature>
<organism evidence="9">
    <name type="scientific">Selaginella moellendorffii</name>
    <name type="common">Spikemoss</name>
    <dbReference type="NCBI Taxonomy" id="88036"/>
    <lineage>
        <taxon>Eukaryota</taxon>
        <taxon>Viridiplantae</taxon>
        <taxon>Streptophyta</taxon>
        <taxon>Embryophyta</taxon>
        <taxon>Tracheophyta</taxon>
        <taxon>Lycopodiopsida</taxon>
        <taxon>Selaginellales</taxon>
        <taxon>Selaginellaceae</taxon>
        <taxon>Selaginella</taxon>
    </lineage>
</organism>
<dbReference type="eggNOG" id="KOG3311">
    <property type="taxonomic scope" value="Eukaryota"/>
</dbReference>
<keyword evidence="6" id="KW-0687">Ribonucleoprotein</keyword>
<protein>
    <recommendedName>
        <fullName evidence="10">Plastid ribosomal protein S13</fullName>
    </recommendedName>
</protein>
<comment type="similarity">
    <text evidence="1">Belongs to the universal ribosomal protein uS13 family.</text>
</comment>
<evidence type="ECO:0000256" key="6">
    <source>
        <dbReference type="ARBA" id="ARBA00023274"/>
    </source>
</evidence>
<keyword evidence="5" id="KW-0689">Ribosomal protein</keyword>
<evidence type="ECO:0000256" key="4">
    <source>
        <dbReference type="ARBA" id="ARBA00022884"/>
    </source>
</evidence>
<dbReference type="InterPro" id="IPR010979">
    <property type="entry name" value="Ribosomal_uS13-like_H2TH"/>
</dbReference>
<feature type="compositionally biased region" description="Basic residues" evidence="7">
    <location>
        <begin position="141"/>
        <end position="166"/>
    </location>
</feature>
<dbReference type="GO" id="GO:0006412">
    <property type="term" value="P:translation"/>
    <property type="evidence" value="ECO:0007669"/>
    <property type="project" value="InterPro"/>
</dbReference>
<dbReference type="Pfam" id="PF00416">
    <property type="entry name" value="Ribosomal_S13"/>
    <property type="match status" value="1"/>
</dbReference>
<dbReference type="InterPro" id="IPR001892">
    <property type="entry name" value="Ribosomal_uS13"/>
</dbReference>